<proteinExistence type="inferred from homology"/>
<dbReference type="InterPro" id="IPR014729">
    <property type="entry name" value="Rossmann-like_a/b/a_fold"/>
</dbReference>
<dbReference type="PRINTS" id="PR01438">
    <property type="entry name" value="UNVRSLSTRESS"/>
</dbReference>
<dbReference type="Pfam" id="PF00582">
    <property type="entry name" value="Usp"/>
    <property type="match status" value="1"/>
</dbReference>
<gene>
    <name evidence="4" type="ORF">D3H65_05480</name>
</gene>
<keyword evidence="5" id="KW-1185">Reference proteome</keyword>
<protein>
    <recommendedName>
        <fullName evidence="2">Universal stress protein</fullName>
    </recommendedName>
</protein>
<accession>A0A3B7MJN9</accession>
<evidence type="ECO:0000259" key="3">
    <source>
        <dbReference type="Pfam" id="PF00582"/>
    </source>
</evidence>
<dbReference type="SUPFAM" id="SSF52402">
    <property type="entry name" value="Adenine nucleotide alpha hydrolases-like"/>
    <property type="match status" value="1"/>
</dbReference>
<sequence>MKRVIIAVDFSPIAQKVTEQGYAAAKNMQATVCLVHVVADVSYYAMEYSPLMGYTGLGGDNARQLAGDMKEEARNFIQATAQHLGDDNIESVVLEGDPAEAIIDFSIDWKADLIVMGAHSRGALDILVGNVTAGVLKRSKVPVLVVPED</sequence>
<dbReference type="InterPro" id="IPR006015">
    <property type="entry name" value="Universal_stress_UspA"/>
</dbReference>
<dbReference type="PANTHER" id="PTHR46268">
    <property type="entry name" value="STRESS RESPONSE PROTEIN NHAX"/>
    <property type="match status" value="1"/>
</dbReference>
<dbReference type="KEGG" id="pseg:D3H65_05480"/>
<name>A0A3B7MJN9_9BACT</name>
<dbReference type="InterPro" id="IPR006016">
    <property type="entry name" value="UspA"/>
</dbReference>
<evidence type="ECO:0000256" key="2">
    <source>
        <dbReference type="PIRNR" id="PIRNR006276"/>
    </source>
</evidence>
<dbReference type="RefSeq" id="WP_119049297.1">
    <property type="nucleotide sequence ID" value="NZ_CP032157.1"/>
</dbReference>
<feature type="domain" description="UspA" evidence="3">
    <location>
        <begin position="1"/>
        <end position="147"/>
    </location>
</feature>
<evidence type="ECO:0000256" key="1">
    <source>
        <dbReference type="ARBA" id="ARBA00008791"/>
    </source>
</evidence>
<dbReference type="PIRSF" id="PIRSF006276">
    <property type="entry name" value="UspA"/>
    <property type="match status" value="1"/>
</dbReference>
<keyword evidence="2" id="KW-0963">Cytoplasm</keyword>
<comment type="similarity">
    <text evidence="1 2">Belongs to the universal stress protein A family.</text>
</comment>
<comment type="subcellular location">
    <subcellularLocation>
        <location evidence="2">Cytoplasm</location>
    </subcellularLocation>
</comment>
<organism evidence="4 5">
    <name type="scientific">Paraflavitalea soli</name>
    <dbReference type="NCBI Taxonomy" id="2315862"/>
    <lineage>
        <taxon>Bacteria</taxon>
        <taxon>Pseudomonadati</taxon>
        <taxon>Bacteroidota</taxon>
        <taxon>Chitinophagia</taxon>
        <taxon>Chitinophagales</taxon>
        <taxon>Chitinophagaceae</taxon>
        <taxon>Paraflavitalea</taxon>
    </lineage>
</organism>
<evidence type="ECO:0000313" key="5">
    <source>
        <dbReference type="Proteomes" id="UP000263900"/>
    </source>
</evidence>
<dbReference type="Gene3D" id="3.40.50.620">
    <property type="entry name" value="HUPs"/>
    <property type="match status" value="1"/>
</dbReference>
<dbReference type="EMBL" id="CP032157">
    <property type="protein sequence ID" value="AXY73459.1"/>
    <property type="molecule type" value="Genomic_DNA"/>
</dbReference>
<dbReference type="PANTHER" id="PTHR46268:SF6">
    <property type="entry name" value="UNIVERSAL STRESS PROTEIN UP12"/>
    <property type="match status" value="1"/>
</dbReference>
<dbReference type="OrthoDB" id="9788959at2"/>
<dbReference type="CDD" id="cd00293">
    <property type="entry name" value="USP-like"/>
    <property type="match status" value="1"/>
</dbReference>
<reference evidence="4 5" key="1">
    <citation type="submission" date="2018-09" db="EMBL/GenBank/DDBJ databases">
        <title>Genome sequencing of strain 6GH32-13.</title>
        <authorList>
            <person name="Weon H.-Y."/>
            <person name="Heo J."/>
            <person name="Kwon S.-W."/>
        </authorList>
    </citation>
    <scope>NUCLEOTIDE SEQUENCE [LARGE SCALE GENOMIC DNA]</scope>
    <source>
        <strain evidence="4 5">5GH32-13</strain>
    </source>
</reference>
<dbReference type="AlphaFoldDB" id="A0A3B7MJN9"/>
<evidence type="ECO:0000313" key="4">
    <source>
        <dbReference type="EMBL" id="AXY73459.1"/>
    </source>
</evidence>
<dbReference type="GO" id="GO:0005737">
    <property type="term" value="C:cytoplasm"/>
    <property type="evidence" value="ECO:0007669"/>
    <property type="project" value="UniProtKB-SubCell"/>
</dbReference>
<dbReference type="Proteomes" id="UP000263900">
    <property type="component" value="Chromosome"/>
</dbReference>